<name>A0A1E4T655_9ASCO</name>
<evidence type="ECO:0000256" key="1">
    <source>
        <dbReference type="SAM" id="MobiDB-lite"/>
    </source>
</evidence>
<protein>
    <submittedName>
        <fullName evidence="2">Uncharacterized protein</fullName>
    </submittedName>
</protein>
<proteinExistence type="predicted"/>
<keyword evidence="3" id="KW-1185">Reference proteome</keyword>
<evidence type="ECO:0000313" key="2">
    <source>
        <dbReference type="EMBL" id="ODV87247.1"/>
    </source>
</evidence>
<dbReference type="Proteomes" id="UP000094801">
    <property type="component" value="Unassembled WGS sequence"/>
</dbReference>
<feature type="compositionally biased region" description="Low complexity" evidence="1">
    <location>
        <begin position="75"/>
        <end position="93"/>
    </location>
</feature>
<reference evidence="3" key="1">
    <citation type="submission" date="2016-04" db="EMBL/GenBank/DDBJ databases">
        <title>Comparative genomics of biotechnologically important yeasts.</title>
        <authorList>
            <consortium name="DOE Joint Genome Institute"/>
            <person name="Riley R."/>
            <person name="Haridas S."/>
            <person name="Wolfe K.H."/>
            <person name="Lopes M.R."/>
            <person name="Hittinger C.T."/>
            <person name="Goker M."/>
            <person name="Salamov A."/>
            <person name="Wisecaver J."/>
            <person name="Long T.M."/>
            <person name="Aerts A.L."/>
            <person name="Barry K."/>
            <person name="Choi C."/>
            <person name="Clum A."/>
            <person name="Coughlan A.Y."/>
            <person name="Deshpande S."/>
            <person name="Douglass A.P."/>
            <person name="Hanson S.J."/>
            <person name="Klenk H.-P."/>
            <person name="Labutti K."/>
            <person name="Lapidus A."/>
            <person name="Lindquist E."/>
            <person name="Lipzen A."/>
            <person name="Meier-Kolthoff J.P."/>
            <person name="Ohm R.A."/>
            <person name="Otillar R.P."/>
            <person name="Pangilinan J."/>
            <person name="Peng Y."/>
            <person name="Rokas A."/>
            <person name="Rosa C.A."/>
            <person name="Scheuner C."/>
            <person name="Sibirny A.A."/>
            <person name="Slot J.C."/>
            <person name="Stielow J.B."/>
            <person name="Sun H."/>
            <person name="Kurtzman C.P."/>
            <person name="Blackwell M."/>
            <person name="Grigoriev I.V."/>
            <person name="Jeffries T.W."/>
        </authorList>
    </citation>
    <scope>NUCLEOTIDE SEQUENCE [LARGE SCALE GENOMIC DNA]</scope>
    <source>
        <strain evidence="3">NRRL YB-2248</strain>
    </source>
</reference>
<feature type="region of interest" description="Disordered" evidence="1">
    <location>
        <begin position="72"/>
        <end position="93"/>
    </location>
</feature>
<organism evidence="2 3">
    <name type="scientific">[Candida] arabinofermentans NRRL YB-2248</name>
    <dbReference type="NCBI Taxonomy" id="983967"/>
    <lineage>
        <taxon>Eukaryota</taxon>
        <taxon>Fungi</taxon>
        <taxon>Dikarya</taxon>
        <taxon>Ascomycota</taxon>
        <taxon>Saccharomycotina</taxon>
        <taxon>Pichiomycetes</taxon>
        <taxon>Pichiales</taxon>
        <taxon>Pichiaceae</taxon>
        <taxon>Ogataea</taxon>
        <taxon>Ogataea/Candida clade</taxon>
    </lineage>
</organism>
<sequence>LDFPQDLLQFYVDLSDETGTEFPTSLFLSRFPFTEFQTFASALPWYTSLLKEAQASTFYLPSDFVTEAVDEEIASTSETEPTTSKTSSIPIST</sequence>
<accession>A0A1E4T655</accession>
<dbReference type="AlphaFoldDB" id="A0A1E4T655"/>
<gene>
    <name evidence="2" type="ORF">CANARDRAFT_190154</name>
</gene>
<dbReference type="OrthoDB" id="4069604at2759"/>
<evidence type="ECO:0000313" key="3">
    <source>
        <dbReference type="Proteomes" id="UP000094801"/>
    </source>
</evidence>
<feature type="non-terminal residue" evidence="2">
    <location>
        <position position="1"/>
    </location>
</feature>
<dbReference type="EMBL" id="KV453848">
    <property type="protein sequence ID" value="ODV87247.1"/>
    <property type="molecule type" value="Genomic_DNA"/>
</dbReference>
<feature type="non-terminal residue" evidence="2">
    <location>
        <position position="93"/>
    </location>
</feature>